<dbReference type="InterPro" id="IPR045702">
    <property type="entry name" value="DUF6060"/>
</dbReference>
<dbReference type="RefSeq" id="WP_087432173.1">
    <property type="nucleotide sequence ID" value="NZ_JAMDLV010000074.1"/>
</dbReference>
<protein>
    <submittedName>
        <fullName evidence="1">Uncharacterized protein</fullName>
    </submittedName>
</protein>
<comment type="caution">
    <text evidence="1">The sequence shown here is derived from an EMBL/GenBank/DDBJ whole genome shotgun (WGS) entry which is preliminary data.</text>
</comment>
<organism evidence="1 2">
    <name type="scientific">Paenibacillus apiarius</name>
    <dbReference type="NCBI Taxonomy" id="46240"/>
    <lineage>
        <taxon>Bacteria</taxon>
        <taxon>Bacillati</taxon>
        <taxon>Bacillota</taxon>
        <taxon>Bacilli</taxon>
        <taxon>Bacillales</taxon>
        <taxon>Paenibacillaceae</taxon>
        <taxon>Paenibacillus</taxon>
    </lineage>
</organism>
<dbReference type="Pfam" id="PF19535">
    <property type="entry name" value="DUF6060"/>
    <property type="match status" value="1"/>
</dbReference>
<sequence>MKIIYENGEKVLVDEKDNVKYYEAFKADGTPVPLEKYMDNLKKARILAAQIFSESSLYNNNDDKEIITPLNVVDMSSYSEKQKWSELMTPRRASANLNCTGSAQPCPISKGETITSTVTWSAGLTAGDKSYIKANTSFSWSESSSSSLTYTLYVKVNRTGYLTFAPRYNFTKGDITYMGCYPVTGCQTMGTKKDVWAGSPAVIGSNGHADGEFAIAYVN</sequence>
<dbReference type="Proteomes" id="UP001207626">
    <property type="component" value="Unassembled WGS sequence"/>
</dbReference>
<keyword evidence="2" id="KW-1185">Reference proteome</keyword>
<proteinExistence type="predicted"/>
<accession>A0ABT4DWQ3</accession>
<dbReference type="EMBL" id="JAMDLW010000024">
    <property type="protein sequence ID" value="MCY9521675.1"/>
    <property type="molecule type" value="Genomic_DNA"/>
</dbReference>
<gene>
    <name evidence="1" type="ORF">M5X09_18730</name>
</gene>
<evidence type="ECO:0000313" key="2">
    <source>
        <dbReference type="Proteomes" id="UP001207626"/>
    </source>
</evidence>
<evidence type="ECO:0000313" key="1">
    <source>
        <dbReference type="EMBL" id="MCY9521675.1"/>
    </source>
</evidence>
<name>A0ABT4DWQ3_9BACL</name>
<reference evidence="1 2" key="1">
    <citation type="submission" date="2022-05" db="EMBL/GenBank/DDBJ databases">
        <title>Genome Sequencing of Bee-Associated Microbes.</title>
        <authorList>
            <person name="Dunlap C."/>
        </authorList>
    </citation>
    <scope>NUCLEOTIDE SEQUENCE [LARGE SCALE GENOMIC DNA]</scope>
    <source>
        <strain evidence="1 2">NRRL NRS-1438</strain>
    </source>
</reference>